<dbReference type="Gene3D" id="3.40.50.300">
    <property type="entry name" value="P-loop containing nucleotide triphosphate hydrolases"/>
    <property type="match status" value="1"/>
</dbReference>
<keyword evidence="4" id="KW-1185">Reference proteome</keyword>
<dbReference type="InterPro" id="IPR027417">
    <property type="entry name" value="P-loop_NTPase"/>
</dbReference>
<protein>
    <submittedName>
        <fullName evidence="3">AAA ATPase domain containing protein</fullName>
    </submittedName>
</protein>
<name>A0A061AH48_9MOLU</name>
<dbReference type="SUPFAM" id="SSF52540">
    <property type="entry name" value="P-loop containing nucleoside triphosphate hydrolases"/>
    <property type="match status" value="1"/>
</dbReference>
<dbReference type="PANTHER" id="PTHR43581:SF4">
    <property type="entry name" value="ATP_GTP PHOSPHATASE"/>
    <property type="match status" value="1"/>
</dbReference>
<reference evidence="4" key="1">
    <citation type="submission" date="2014-05" db="EMBL/GenBank/DDBJ databases">
        <authorList>
            <person name="Kube M."/>
        </authorList>
    </citation>
    <scope>NUCLEOTIDE SEQUENCE [LARGE SCALE GENOMIC DNA]</scope>
</reference>
<dbReference type="CDD" id="cd01026">
    <property type="entry name" value="TOPRIM_OLD"/>
    <property type="match status" value="1"/>
</dbReference>
<dbReference type="KEGG" id="aoc:Aocu_02040"/>
<dbReference type="HOGENOM" id="CLU_023912_1_0_14"/>
<evidence type="ECO:0000313" key="4">
    <source>
        <dbReference type="Proteomes" id="UP000032434"/>
    </source>
</evidence>
<dbReference type="InterPro" id="IPR034139">
    <property type="entry name" value="TOPRIM_OLD"/>
</dbReference>
<feature type="domain" description="Endonuclease GajA/Old nuclease/RecF-like AAA" evidence="1">
    <location>
        <begin position="11"/>
        <end position="134"/>
    </location>
</feature>
<proteinExistence type="predicted"/>
<dbReference type="STRING" id="35623.Aocu_02040"/>
<dbReference type="PATRIC" id="fig|35623.3.peg.204"/>
<dbReference type="EMBL" id="LK028559">
    <property type="protein sequence ID" value="CDR30277.1"/>
    <property type="molecule type" value="Genomic_DNA"/>
</dbReference>
<dbReference type="Pfam" id="PF20469">
    <property type="entry name" value="OLD-like_TOPRIM"/>
    <property type="match status" value="1"/>
</dbReference>
<gene>
    <name evidence="3" type="ORF">Aocu_02040</name>
</gene>
<accession>A0A061AH48</accession>
<sequence>MESKYEEIFDDIIETIHSDLFLNDPSSTLKVQSDIDIETMLRSNAKLRYIMDDIELSEAYNGLGFSNLIFIFIEIYYFNSLVLKDNNPLNILFIEEPESHLHPQMQLTFYKKLQKVLDDSKNTYIIFSTHSSHLLSISDFSNINYFYRIKDNVSIKSLETFITENQNFEIFLRKYFKLNTADLFFADKAVLYEGSAERILFPAFIEKYDMKNKSNISNQHIALFEVGGRYAHVFYKLLEYLNLKTLVIADIDSINDKTRVTCNIIDDISTSKKRIKTSNGVIKSWFEMIGKDLYVLDLITKSKESFISTNGEKSMKLTTQLPKEPNYHCGRTLEEEMIIKNAIKIVEDINKKITDEKFDNKFKIIKNIIDKSEKIDSKFLIDNAFNIVEKIDKMGFALELIENLDIWDLPEYIEEGLKWLEN</sequence>
<evidence type="ECO:0000259" key="1">
    <source>
        <dbReference type="Pfam" id="PF13175"/>
    </source>
</evidence>
<dbReference type="PANTHER" id="PTHR43581">
    <property type="entry name" value="ATP/GTP PHOSPHATASE"/>
    <property type="match status" value="1"/>
</dbReference>
<dbReference type="InterPro" id="IPR041685">
    <property type="entry name" value="AAA_GajA/Old/RecF-like"/>
</dbReference>
<organism evidence="3 4">
    <name type="scientific">Acholeplasma oculi</name>
    <dbReference type="NCBI Taxonomy" id="35623"/>
    <lineage>
        <taxon>Bacteria</taxon>
        <taxon>Bacillati</taxon>
        <taxon>Mycoplasmatota</taxon>
        <taxon>Mollicutes</taxon>
        <taxon>Acholeplasmatales</taxon>
        <taxon>Acholeplasmataceae</taxon>
        <taxon>Acholeplasma</taxon>
    </lineage>
</organism>
<dbReference type="InterPro" id="IPR051396">
    <property type="entry name" value="Bact_Antivir_Def_Nuclease"/>
</dbReference>
<dbReference type="Pfam" id="PF13175">
    <property type="entry name" value="AAA_15"/>
    <property type="match status" value="1"/>
</dbReference>
<feature type="domain" description="OLD protein-like TOPRIM" evidence="2">
    <location>
        <begin position="184"/>
        <end position="252"/>
    </location>
</feature>
<dbReference type="Proteomes" id="UP000032434">
    <property type="component" value="Chromosome 1"/>
</dbReference>
<evidence type="ECO:0000313" key="3">
    <source>
        <dbReference type="EMBL" id="CDR30277.1"/>
    </source>
</evidence>
<dbReference type="InParanoid" id="A0A061AH48"/>
<dbReference type="AlphaFoldDB" id="A0A061AH48"/>
<evidence type="ECO:0000259" key="2">
    <source>
        <dbReference type="Pfam" id="PF20469"/>
    </source>
</evidence>